<accession>A0ABR3UDT0</accession>
<organism evidence="1 2">
    <name type="scientific">Alternaria dauci</name>
    <dbReference type="NCBI Taxonomy" id="48095"/>
    <lineage>
        <taxon>Eukaryota</taxon>
        <taxon>Fungi</taxon>
        <taxon>Dikarya</taxon>
        <taxon>Ascomycota</taxon>
        <taxon>Pezizomycotina</taxon>
        <taxon>Dothideomycetes</taxon>
        <taxon>Pleosporomycetidae</taxon>
        <taxon>Pleosporales</taxon>
        <taxon>Pleosporineae</taxon>
        <taxon>Pleosporaceae</taxon>
        <taxon>Alternaria</taxon>
        <taxon>Alternaria sect. Porri</taxon>
    </lineage>
</organism>
<proteinExistence type="predicted"/>
<evidence type="ECO:0000313" key="2">
    <source>
        <dbReference type="Proteomes" id="UP001578633"/>
    </source>
</evidence>
<dbReference type="EMBL" id="JBHGVX010000007">
    <property type="protein sequence ID" value="KAL1794143.1"/>
    <property type="molecule type" value="Genomic_DNA"/>
</dbReference>
<sequence length="253" mass="27070">MPSIEVELPRKELELEVELVMVFDTNSAEEEDVEFLLVGEEGSVPGNGANDLVEVQQTGILVKGLLKESDGDAELDVKTELSEEPDVTESDRVEPVGSVVEMLFALLVSVGSELAGSELPDVMPGVASNELRLLDNASEELPVLLARLALGLNKFKLLEDVPADEDNPEESLDKDSVKPSLRVEGNAEELKVVVTLEGSEVNPMDEPNVGVVETLKVNDELSSDVGCEGMSPDVPEGGAILLSHSVVPLMTEK</sequence>
<gene>
    <name evidence="1" type="ORF">ACET3X_007564</name>
</gene>
<dbReference type="GeneID" id="96087886"/>
<reference evidence="1 2" key="1">
    <citation type="submission" date="2024-09" db="EMBL/GenBank/DDBJ databases">
        <title>T2T genomes of carrot and Alternaria dauci and their utility for understanding host-pathogen interaction during carrot leaf blight disease.</title>
        <authorList>
            <person name="Liu W."/>
            <person name="Xu S."/>
            <person name="Ou C."/>
            <person name="Liu X."/>
            <person name="Zhuang F."/>
            <person name="Deng X.W."/>
        </authorList>
    </citation>
    <scope>NUCLEOTIDE SEQUENCE [LARGE SCALE GENOMIC DNA]</scope>
    <source>
        <strain evidence="1 2">A2016</strain>
    </source>
</reference>
<keyword evidence="2" id="KW-1185">Reference proteome</keyword>
<protein>
    <submittedName>
        <fullName evidence="1">Uncharacterized protein</fullName>
    </submittedName>
</protein>
<evidence type="ECO:0000313" key="1">
    <source>
        <dbReference type="EMBL" id="KAL1794143.1"/>
    </source>
</evidence>
<dbReference type="RefSeq" id="XP_069304727.1">
    <property type="nucleotide sequence ID" value="XM_069453724.1"/>
</dbReference>
<dbReference type="Proteomes" id="UP001578633">
    <property type="component" value="Chromosome 7"/>
</dbReference>
<comment type="caution">
    <text evidence="1">The sequence shown here is derived from an EMBL/GenBank/DDBJ whole genome shotgun (WGS) entry which is preliminary data.</text>
</comment>
<name>A0ABR3UDT0_9PLEO</name>